<reference evidence="3 4" key="1">
    <citation type="journal article" date="2014" name="Agronomy (Basel)">
        <title>A Draft Genome Sequence for Ensete ventricosum, the Drought-Tolerant Tree Against Hunger.</title>
        <authorList>
            <person name="Harrison J."/>
            <person name="Moore K.A."/>
            <person name="Paszkiewicz K."/>
            <person name="Jones T."/>
            <person name="Grant M."/>
            <person name="Ambacheew D."/>
            <person name="Muzemil S."/>
            <person name="Studholme D.J."/>
        </authorList>
    </citation>
    <scope>NUCLEOTIDE SEQUENCE [LARGE SCALE GENOMIC DNA]</scope>
</reference>
<gene>
    <name evidence="3" type="ORF">B296_00030871</name>
</gene>
<name>A0A426ZYT4_ENSVE</name>
<dbReference type="Gene3D" id="3.30.200.20">
    <property type="entry name" value="Phosphorylase Kinase, domain 1"/>
    <property type="match status" value="1"/>
</dbReference>
<comment type="caution">
    <text evidence="3">The sequence shown here is derived from an EMBL/GenBank/DDBJ whole genome shotgun (WGS) entry which is preliminary data.</text>
</comment>
<evidence type="ECO:0000256" key="2">
    <source>
        <dbReference type="SAM" id="Phobius"/>
    </source>
</evidence>
<dbReference type="AlphaFoldDB" id="A0A426ZYT4"/>
<keyword evidence="2" id="KW-0472">Membrane</keyword>
<keyword evidence="2" id="KW-0812">Transmembrane</keyword>
<dbReference type="PANTHER" id="PTHR45863">
    <property type="entry name" value="SERINE/THREONINE-PROTEIN KINASE BSK5"/>
    <property type="match status" value="1"/>
</dbReference>
<accession>A0A426ZYT4</accession>
<evidence type="ECO:0008006" key="5">
    <source>
        <dbReference type="Google" id="ProtNLM"/>
    </source>
</evidence>
<sequence>MGSCCSSLLPEKHHPAAGPAAAVEQNNHLHLNHHHHQQQRRSFSVGLGESGGGGGGGEVPAFAEFSLAELKEATNGFGAENIVSESGDKAPNLVYKGRLKNRRWIAVKKFSRTAWPDPKQFAVRFLLFGFCSVVFMLLMLKKRGTFDWVCRRRLGALVN</sequence>
<dbReference type="PANTHER" id="PTHR45863:SF22">
    <property type="entry name" value="SERINE_THREONINE-PROTEIN KINASE BSK1"/>
    <property type="match status" value="1"/>
</dbReference>
<dbReference type="GO" id="GO:0005524">
    <property type="term" value="F:ATP binding"/>
    <property type="evidence" value="ECO:0007669"/>
    <property type="project" value="UniProtKB-KW"/>
</dbReference>
<dbReference type="GO" id="GO:0009742">
    <property type="term" value="P:brassinosteroid mediated signaling pathway"/>
    <property type="evidence" value="ECO:0007669"/>
    <property type="project" value="InterPro"/>
</dbReference>
<dbReference type="EMBL" id="AMZH03004462">
    <property type="protein sequence ID" value="RRT69111.1"/>
    <property type="molecule type" value="Genomic_DNA"/>
</dbReference>
<keyword evidence="2" id="KW-1133">Transmembrane helix</keyword>
<evidence type="ECO:0000313" key="3">
    <source>
        <dbReference type="EMBL" id="RRT69111.1"/>
    </source>
</evidence>
<organism evidence="3 4">
    <name type="scientific">Ensete ventricosum</name>
    <name type="common">Abyssinian banana</name>
    <name type="synonym">Musa ensete</name>
    <dbReference type="NCBI Taxonomy" id="4639"/>
    <lineage>
        <taxon>Eukaryota</taxon>
        <taxon>Viridiplantae</taxon>
        <taxon>Streptophyta</taxon>
        <taxon>Embryophyta</taxon>
        <taxon>Tracheophyta</taxon>
        <taxon>Spermatophyta</taxon>
        <taxon>Magnoliopsida</taxon>
        <taxon>Liliopsida</taxon>
        <taxon>Zingiberales</taxon>
        <taxon>Musaceae</taxon>
        <taxon>Ensete</taxon>
    </lineage>
</organism>
<dbReference type="InterPro" id="IPR045845">
    <property type="entry name" value="BSK"/>
</dbReference>
<feature type="transmembrane region" description="Helical" evidence="2">
    <location>
        <begin position="121"/>
        <end position="140"/>
    </location>
</feature>
<protein>
    <recommendedName>
        <fullName evidence="5">Serine-threonine/tyrosine-protein kinase catalytic domain-containing protein</fullName>
    </recommendedName>
</protein>
<dbReference type="Proteomes" id="UP000287651">
    <property type="component" value="Unassembled WGS sequence"/>
</dbReference>
<feature type="region of interest" description="Disordered" evidence="1">
    <location>
        <begin position="32"/>
        <end position="54"/>
    </location>
</feature>
<evidence type="ECO:0000256" key="1">
    <source>
        <dbReference type="SAM" id="MobiDB-lite"/>
    </source>
</evidence>
<proteinExistence type="predicted"/>
<dbReference type="GO" id="GO:0012505">
    <property type="term" value="C:endomembrane system"/>
    <property type="evidence" value="ECO:0007669"/>
    <property type="project" value="UniProtKB-SubCell"/>
</dbReference>
<dbReference type="GO" id="GO:0004672">
    <property type="term" value="F:protein kinase activity"/>
    <property type="evidence" value="ECO:0007669"/>
    <property type="project" value="InterPro"/>
</dbReference>
<evidence type="ECO:0000313" key="4">
    <source>
        <dbReference type="Proteomes" id="UP000287651"/>
    </source>
</evidence>